<dbReference type="Pfam" id="PF03968">
    <property type="entry name" value="LptD_N"/>
    <property type="match status" value="1"/>
</dbReference>
<keyword evidence="5" id="KW-1185">Reference proteome</keyword>
<dbReference type="GO" id="GO:0009279">
    <property type="term" value="C:cell outer membrane"/>
    <property type="evidence" value="ECO:0007669"/>
    <property type="project" value="TreeGrafter"/>
</dbReference>
<evidence type="ECO:0000259" key="3">
    <source>
        <dbReference type="Pfam" id="PF03968"/>
    </source>
</evidence>
<evidence type="ECO:0000313" key="5">
    <source>
        <dbReference type="Proteomes" id="UP000254065"/>
    </source>
</evidence>
<evidence type="ECO:0000313" key="4">
    <source>
        <dbReference type="EMBL" id="STZ70265.1"/>
    </source>
</evidence>
<feature type="domain" description="Organic solvent tolerance-like N-terminal" evidence="3">
    <location>
        <begin position="243"/>
        <end position="293"/>
    </location>
</feature>
<dbReference type="InterPro" id="IPR050218">
    <property type="entry name" value="LptD"/>
</dbReference>
<dbReference type="RefSeq" id="WP_228707460.1">
    <property type="nucleotide sequence ID" value="NZ_UGQB01000007.1"/>
</dbReference>
<keyword evidence="1" id="KW-0472">Membrane</keyword>
<dbReference type="Gene3D" id="2.60.450.10">
    <property type="entry name" value="Lipopolysaccharide (LPS) transport protein A like domain"/>
    <property type="match status" value="1"/>
</dbReference>
<evidence type="ECO:0000256" key="2">
    <source>
        <dbReference type="SAM" id="MobiDB-lite"/>
    </source>
</evidence>
<dbReference type="Proteomes" id="UP000254065">
    <property type="component" value="Unassembled WGS sequence"/>
</dbReference>
<dbReference type="EMBL" id="UGQB01000007">
    <property type="protein sequence ID" value="STZ70265.1"/>
    <property type="molecule type" value="Genomic_DNA"/>
</dbReference>
<gene>
    <name evidence="4" type="primary">lptD_2</name>
    <name evidence="4" type="ORF">NCTC12877_02739</name>
</gene>
<reference evidence="4 5" key="1">
    <citation type="submission" date="2018-06" db="EMBL/GenBank/DDBJ databases">
        <authorList>
            <consortium name="Pathogen Informatics"/>
            <person name="Doyle S."/>
        </authorList>
    </citation>
    <scope>NUCLEOTIDE SEQUENCE [LARGE SCALE GENOMIC DNA]</scope>
    <source>
        <strain evidence="4 5">NCTC12877</strain>
    </source>
</reference>
<name>A0A378U4N3_9GAMM</name>
<dbReference type="InterPro" id="IPR005653">
    <property type="entry name" value="OstA-like_N"/>
</dbReference>
<dbReference type="AlphaFoldDB" id="A0A378U4N3"/>
<sequence length="495" mass="54151">MTRGQATQNKQDRQKQDFFGKKHELTICVGMALFGVLPTLSHAQSFVTSDDITRPSSNSTMSHTPMPATVQTVAGAKVEAKTDDGLGFITNNDTQTANSVPTITQPRLAHLSHHAITSHSSQYSPEYRTQDNPQLDDNPYLNDKLTGSDKQGNTSDHSPNPTSFVTSDIHDSQGGQGKQNTTFISSENISQDHHANTQKSQSLAKLAQYYHAKPNTGGHVARCEGVWVQPKRESLSQTLGYRGHGDDNETFYAQADYGYYDNKDYAELAGNVIIEQNGQQIVADKLIYQPSTGQMRATGQVLFSDDRPPSTGGSKVSGAGIIGVADNLYYADDGRTATAHDVAFASTTMNAHGHAHTLNKVGDNQYHMQDVMFSTCPPTERKWHLDASSIDIDNDTGRGVAKNSTLRIGNVPVFYLPYFNFPIDDRRASGFLLPTAGFGSDSFEISTPYYLNLAPNYDATITPTVFSNKNPMLTANFATDTACRGRRVAWLLFAQ</sequence>
<protein>
    <submittedName>
        <fullName evidence="4">Organic solvent tolerance protein</fullName>
    </submittedName>
</protein>
<feature type="compositionally biased region" description="Polar residues" evidence="2">
    <location>
        <begin position="115"/>
        <end position="124"/>
    </location>
</feature>
<dbReference type="PANTHER" id="PTHR30189">
    <property type="entry name" value="LPS-ASSEMBLY PROTEIN"/>
    <property type="match status" value="1"/>
</dbReference>
<proteinExistence type="predicted"/>
<keyword evidence="1" id="KW-0998">Cell outer membrane</keyword>
<evidence type="ECO:0000256" key="1">
    <source>
        <dbReference type="ARBA" id="ARBA00023237"/>
    </source>
</evidence>
<dbReference type="PANTHER" id="PTHR30189:SF1">
    <property type="entry name" value="LPS-ASSEMBLY PROTEIN LPTD"/>
    <property type="match status" value="1"/>
</dbReference>
<feature type="region of interest" description="Disordered" evidence="2">
    <location>
        <begin position="115"/>
        <end position="181"/>
    </location>
</feature>
<dbReference type="GO" id="GO:1990351">
    <property type="term" value="C:transporter complex"/>
    <property type="evidence" value="ECO:0007669"/>
    <property type="project" value="TreeGrafter"/>
</dbReference>
<accession>A0A378U4N3</accession>
<feature type="compositionally biased region" description="Polar residues" evidence="2">
    <location>
        <begin position="148"/>
        <end position="166"/>
    </location>
</feature>
<organism evidence="4 5">
    <name type="scientific">Moraxella caprae</name>
    <dbReference type="NCBI Taxonomy" id="90240"/>
    <lineage>
        <taxon>Bacteria</taxon>
        <taxon>Pseudomonadati</taxon>
        <taxon>Pseudomonadota</taxon>
        <taxon>Gammaproteobacteria</taxon>
        <taxon>Moraxellales</taxon>
        <taxon>Moraxellaceae</taxon>
        <taxon>Moraxella</taxon>
    </lineage>
</organism>